<sequence>MPELPEVEVTRRSFADAICGATVQSVRLGKPLRWPLGLEPQRLVGARVGATTRRGKYLWLPLSSQLAPGGLLLHLGMSGSLGFSADASAPAGAHDHFDLQTDRGLLRLNDPRRFGAVVWSPGLEADPAAKLLAGLGLEPFDARFDGPHLHAGLSGRRVAVKQALLAGDIVVGAGNIYACEALFLAGIDPRLAACKVSRPRAARLATAVRAVLAQALEAGGSTLRDFKDAHGVAGSFQMQAQVYGREGQPCRVCGTSIRRIVQGARSTFFCPQCQKR</sequence>
<dbReference type="InterPro" id="IPR015887">
    <property type="entry name" value="DNA_glyclase_Znf_dom_DNA_BS"/>
</dbReference>
<evidence type="ECO:0000256" key="3">
    <source>
        <dbReference type="ARBA" id="ARBA00011245"/>
    </source>
</evidence>
<dbReference type="Pfam" id="PF06827">
    <property type="entry name" value="zf-FPG_IleRS"/>
    <property type="match status" value="1"/>
</dbReference>
<comment type="catalytic activity">
    <reaction evidence="1 15">
        <text>Hydrolysis of DNA containing ring-opened 7-methylguanine residues, releasing 2,6-diamino-4-hydroxy-5-(N-methyl)formamidopyrimidine.</text>
        <dbReference type="EC" id="3.2.2.23"/>
    </reaction>
</comment>
<keyword evidence="11 15" id="KW-0456">Lyase</keyword>
<dbReference type="InterPro" id="IPR012319">
    <property type="entry name" value="FPG_cat"/>
</dbReference>
<evidence type="ECO:0000256" key="13">
    <source>
        <dbReference type="ARBA" id="ARBA00023295"/>
    </source>
</evidence>
<dbReference type="RefSeq" id="WP_102769605.1">
    <property type="nucleotide sequence ID" value="NZ_POSP01000003.1"/>
</dbReference>
<evidence type="ECO:0000256" key="8">
    <source>
        <dbReference type="ARBA" id="ARBA00022833"/>
    </source>
</evidence>
<comment type="subunit">
    <text evidence="3 15">Monomer.</text>
</comment>
<dbReference type="GO" id="GO:0003684">
    <property type="term" value="F:damaged DNA binding"/>
    <property type="evidence" value="ECO:0007669"/>
    <property type="project" value="InterPro"/>
</dbReference>
<dbReference type="SMART" id="SM01232">
    <property type="entry name" value="H2TH"/>
    <property type="match status" value="1"/>
</dbReference>
<keyword evidence="19" id="KW-1185">Reference proteome</keyword>
<dbReference type="GO" id="GO:0034039">
    <property type="term" value="F:8-oxo-7,8-dihydroguanine DNA N-glycosylase activity"/>
    <property type="evidence" value="ECO:0007669"/>
    <property type="project" value="TreeGrafter"/>
</dbReference>
<comment type="catalytic activity">
    <reaction evidence="14 15">
        <text>2'-deoxyribonucleotide-(2'-deoxyribose 5'-phosphate)-2'-deoxyribonucleotide-DNA = a 3'-end 2'-deoxyribonucleotide-(2,3-dehydro-2,3-deoxyribose 5'-phosphate)-DNA + a 5'-end 5'-phospho-2'-deoxyribonucleoside-DNA + H(+)</text>
        <dbReference type="Rhea" id="RHEA:66592"/>
        <dbReference type="Rhea" id="RHEA-COMP:13180"/>
        <dbReference type="Rhea" id="RHEA-COMP:16897"/>
        <dbReference type="Rhea" id="RHEA-COMP:17067"/>
        <dbReference type="ChEBI" id="CHEBI:15378"/>
        <dbReference type="ChEBI" id="CHEBI:136412"/>
        <dbReference type="ChEBI" id="CHEBI:157695"/>
        <dbReference type="ChEBI" id="CHEBI:167181"/>
        <dbReference type="EC" id="4.2.99.18"/>
    </reaction>
</comment>
<feature type="domain" description="FPG-type" evidence="16">
    <location>
        <begin position="241"/>
        <end position="275"/>
    </location>
</feature>
<evidence type="ECO:0000256" key="11">
    <source>
        <dbReference type="ARBA" id="ARBA00023239"/>
    </source>
</evidence>
<dbReference type="InterPro" id="IPR020629">
    <property type="entry name" value="FPG_Glyclase"/>
</dbReference>
<dbReference type="Gene3D" id="1.10.8.50">
    <property type="match status" value="1"/>
</dbReference>
<evidence type="ECO:0000256" key="7">
    <source>
        <dbReference type="ARBA" id="ARBA00022801"/>
    </source>
</evidence>
<dbReference type="SMART" id="SM00898">
    <property type="entry name" value="Fapy_DNA_glyco"/>
    <property type="match status" value="1"/>
</dbReference>
<evidence type="ECO:0000256" key="6">
    <source>
        <dbReference type="ARBA" id="ARBA00022771"/>
    </source>
</evidence>
<feature type="binding site" evidence="15">
    <location>
        <position position="112"/>
    </location>
    <ligand>
        <name>DNA</name>
        <dbReference type="ChEBI" id="CHEBI:16991"/>
    </ligand>
</feature>
<dbReference type="EC" id="4.2.99.18" evidence="15"/>
<dbReference type="InterPro" id="IPR015886">
    <property type="entry name" value="H2TH_FPG"/>
</dbReference>
<accession>A0A2N8L1W5</accession>
<dbReference type="Pfam" id="PF01149">
    <property type="entry name" value="Fapy_DNA_glyco"/>
    <property type="match status" value="1"/>
</dbReference>
<evidence type="ECO:0000256" key="14">
    <source>
        <dbReference type="ARBA" id="ARBA00044632"/>
    </source>
</evidence>
<evidence type="ECO:0000256" key="2">
    <source>
        <dbReference type="ARBA" id="ARBA00009409"/>
    </source>
</evidence>
<dbReference type="InterPro" id="IPR010663">
    <property type="entry name" value="Znf_FPG/IleRS"/>
</dbReference>
<feature type="binding site" evidence="15">
    <location>
        <position position="156"/>
    </location>
    <ligand>
        <name>DNA</name>
        <dbReference type="ChEBI" id="CHEBI:16991"/>
    </ligand>
</feature>
<dbReference type="NCBIfam" id="NF002211">
    <property type="entry name" value="PRK01103.1"/>
    <property type="match status" value="1"/>
</dbReference>
<keyword evidence="12 15" id="KW-0511">Multifunctional enzyme</keyword>
<dbReference type="PROSITE" id="PS51068">
    <property type="entry name" value="FPG_CAT"/>
    <property type="match status" value="1"/>
</dbReference>
<keyword evidence="7 15" id="KW-0378">Hydrolase</keyword>
<dbReference type="SUPFAM" id="SSF57716">
    <property type="entry name" value="Glucocorticoid receptor-like (DNA-binding domain)"/>
    <property type="match status" value="1"/>
</dbReference>
<keyword evidence="13 15" id="KW-0326">Glycosidase</keyword>
<dbReference type="Gene3D" id="3.20.190.10">
    <property type="entry name" value="MutM-like, N-terminal"/>
    <property type="match status" value="1"/>
</dbReference>
<dbReference type="SUPFAM" id="SSF81624">
    <property type="entry name" value="N-terminal domain of MutM-like DNA repair proteins"/>
    <property type="match status" value="1"/>
</dbReference>
<evidence type="ECO:0000256" key="5">
    <source>
        <dbReference type="ARBA" id="ARBA00022763"/>
    </source>
</evidence>
<dbReference type="CDD" id="cd08966">
    <property type="entry name" value="EcFpg-like_N"/>
    <property type="match status" value="1"/>
</dbReference>
<dbReference type="OrthoDB" id="9800855at2"/>
<dbReference type="GO" id="GO:0006284">
    <property type="term" value="P:base-excision repair"/>
    <property type="evidence" value="ECO:0007669"/>
    <property type="project" value="InterPro"/>
</dbReference>
<comment type="similarity">
    <text evidence="2 15">Belongs to the FPG family.</text>
</comment>
<evidence type="ECO:0000259" key="17">
    <source>
        <dbReference type="PROSITE" id="PS51068"/>
    </source>
</evidence>
<comment type="caution">
    <text evidence="18">The sequence shown here is derived from an EMBL/GenBank/DDBJ whole genome shotgun (WGS) entry which is preliminary data.</text>
</comment>
<dbReference type="PANTHER" id="PTHR22993:SF9">
    <property type="entry name" value="FORMAMIDOPYRIMIDINE-DNA GLYCOSYLASE"/>
    <property type="match status" value="1"/>
</dbReference>
<keyword evidence="8 15" id="KW-0862">Zinc</keyword>
<keyword evidence="4 15" id="KW-0479">Metal-binding</keyword>
<proteinExistence type="inferred from homology"/>
<evidence type="ECO:0000313" key="19">
    <source>
        <dbReference type="Proteomes" id="UP000235916"/>
    </source>
</evidence>
<dbReference type="PROSITE" id="PS51066">
    <property type="entry name" value="ZF_FPG_2"/>
    <property type="match status" value="1"/>
</dbReference>
<evidence type="ECO:0000256" key="12">
    <source>
        <dbReference type="ARBA" id="ARBA00023268"/>
    </source>
</evidence>
<evidence type="ECO:0000256" key="15">
    <source>
        <dbReference type="HAMAP-Rule" id="MF_00103"/>
    </source>
</evidence>
<dbReference type="GO" id="GO:0140078">
    <property type="term" value="F:class I DNA-(apurinic or apyrimidinic site) endonuclease activity"/>
    <property type="evidence" value="ECO:0007669"/>
    <property type="project" value="UniProtKB-EC"/>
</dbReference>
<evidence type="ECO:0000256" key="4">
    <source>
        <dbReference type="ARBA" id="ARBA00022723"/>
    </source>
</evidence>
<reference evidence="18 19" key="1">
    <citation type="submission" date="2018-01" db="EMBL/GenBank/DDBJ databases">
        <title>Draft genome sequence of Paucibacter aquatile CR182 isolated from freshwater of the Nakdong River.</title>
        <authorList>
            <person name="Choi A."/>
            <person name="Chung E.J."/>
        </authorList>
    </citation>
    <scope>NUCLEOTIDE SEQUENCE [LARGE SCALE GENOMIC DNA]</scope>
    <source>
        <strain evidence="18 19">CR182</strain>
    </source>
</reference>
<comment type="function">
    <text evidence="15">Involved in base excision repair of DNA damaged by oxidation or by mutagenic agents. Acts as DNA glycosylase that recognizes and removes damaged bases. Has a preference for oxidized purines, such as 7,8-dihydro-8-oxoguanine (8-oxoG). Has AP (apurinic/apyrimidinic) lyase activity and introduces nicks in the DNA strand. Cleaves the DNA backbone by beta-delta elimination to generate a single-strand break at the site of the removed base with both 3'- and 5'-phosphates.</text>
</comment>
<organism evidence="18 19">
    <name type="scientific">Kinneretia aquatilis</name>
    <dbReference type="NCBI Taxonomy" id="2070761"/>
    <lineage>
        <taxon>Bacteria</taxon>
        <taxon>Pseudomonadati</taxon>
        <taxon>Pseudomonadota</taxon>
        <taxon>Betaproteobacteria</taxon>
        <taxon>Burkholderiales</taxon>
        <taxon>Sphaerotilaceae</taxon>
        <taxon>Roseateles</taxon>
    </lineage>
</organism>
<evidence type="ECO:0000313" key="18">
    <source>
        <dbReference type="EMBL" id="PND39699.1"/>
    </source>
</evidence>
<dbReference type="InterPro" id="IPR035937">
    <property type="entry name" value="FPG_N"/>
</dbReference>
<keyword evidence="5 15" id="KW-0227">DNA damage</keyword>
<evidence type="ECO:0000256" key="9">
    <source>
        <dbReference type="ARBA" id="ARBA00023125"/>
    </source>
</evidence>
<feature type="active site" description="Proton donor" evidence="15">
    <location>
        <position position="3"/>
    </location>
</feature>
<keyword evidence="10 15" id="KW-0234">DNA repair</keyword>
<evidence type="ECO:0000256" key="1">
    <source>
        <dbReference type="ARBA" id="ARBA00001668"/>
    </source>
</evidence>
<dbReference type="FunFam" id="1.10.8.50:FF:000003">
    <property type="entry name" value="Formamidopyrimidine-DNA glycosylase"/>
    <property type="match status" value="1"/>
</dbReference>
<feature type="binding site" evidence="15">
    <location>
        <position position="94"/>
    </location>
    <ligand>
        <name>DNA</name>
        <dbReference type="ChEBI" id="CHEBI:16991"/>
    </ligand>
</feature>
<dbReference type="GO" id="GO:0008270">
    <property type="term" value="F:zinc ion binding"/>
    <property type="evidence" value="ECO:0007669"/>
    <property type="project" value="UniProtKB-UniRule"/>
</dbReference>
<feature type="domain" description="Formamidopyrimidine-DNA glycosylase catalytic" evidence="17">
    <location>
        <begin position="2"/>
        <end position="115"/>
    </location>
</feature>
<feature type="active site" description="Proton donor; for beta-elimination activity" evidence="15">
    <location>
        <position position="56"/>
    </location>
</feature>
<dbReference type="NCBIfam" id="TIGR00577">
    <property type="entry name" value="fpg"/>
    <property type="match status" value="1"/>
</dbReference>
<dbReference type="AlphaFoldDB" id="A0A2N8L1W5"/>
<evidence type="ECO:0000256" key="10">
    <source>
        <dbReference type="ARBA" id="ARBA00023204"/>
    </source>
</evidence>
<name>A0A2N8L1W5_9BURK</name>
<dbReference type="Proteomes" id="UP000235916">
    <property type="component" value="Unassembled WGS sequence"/>
</dbReference>
<dbReference type="PROSITE" id="PS01242">
    <property type="entry name" value="ZF_FPG_1"/>
    <property type="match status" value="1"/>
</dbReference>
<dbReference type="EC" id="3.2.2.23" evidence="15"/>
<feature type="active site" description="Schiff-base intermediate with DNA" evidence="15">
    <location>
        <position position="2"/>
    </location>
</feature>
<keyword evidence="9 15" id="KW-0238">DNA-binding</keyword>
<comment type="cofactor">
    <cofactor evidence="15">
        <name>Zn(2+)</name>
        <dbReference type="ChEBI" id="CHEBI:29105"/>
    </cofactor>
    <text evidence="15">Binds 1 zinc ion per subunit.</text>
</comment>
<dbReference type="PANTHER" id="PTHR22993">
    <property type="entry name" value="FORMAMIDOPYRIMIDINE-DNA GLYCOSYLASE"/>
    <property type="match status" value="1"/>
</dbReference>
<evidence type="ECO:0000259" key="16">
    <source>
        <dbReference type="PROSITE" id="PS51066"/>
    </source>
</evidence>
<dbReference type="EMBL" id="POSP01000003">
    <property type="protein sequence ID" value="PND39699.1"/>
    <property type="molecule type" value="Genomic_DNA"/>
</dbReference>
<protein>
    <recommendedName>
        <fullName evidence="15">Formamidopyrimidine-DNA glycosylase</fullName>
        <shortName evidence="15">Fapy-DNA glycosylase</shortName>
        <ecNumber evidence="15">3.2.2.23</ecNumber>
    </recommendedName>
    <alternativeName>
        <fullName evidence="15">DNA-(apurinic or apyrimidinic site) lyase MutM</fullName>
        <shortName evidence="15">AP lyase MutM</shortName>
        <ecNumber evidence="15">4.2.99.18</ecNumber>
    </alternativeName>
</protein>
<dbReference type="InterPro" id="IPR010979">
    <property type="entry name" value="Ribosomal_uS13-like_H2TH"/>
</dbReference>
<dbReference type="InterPro" id="IPR000214">
    <property type="entry name" value="Znf_DNA_glyclase/AP_lyase"/>
</dbReference>
<dbReference type="Pfam" id="PF06831">
    <property type="entry name" value="H2TH"/>
    <property type="match status" value="1"/>
</dbReference>
<gene>
    <name evidence="15" type="primary">mutM</name>
    <name evidence="15" type="synonym">fpg</name>
    <name evidence="18" type="ORF">C1O66_11300</name>
</gene>
<dbReference type="SUPFAM" id="SSF46946">
    <property type="entry name" value="S13-like H2TH domain"/>
    <property type="match status" value="1"/>
</dbReference>
<feature type="active site" description="Proton donor; for delta-elimination activity" evidence="15">
    <location>
        <position position="265"/>
    </location>
</feature>
<keyword evidence="6 15" id="KW-0863">Zinc-finger</keyword>
<dbReference type="HAMAP" id="MF_00103">
    <property type="entry name" value="Fapy_DNA_glycosyl"/>
    <property type="match status" value="1"/>
</dbReference>